<name>A0A0D7BPK0_9AGAR</name>
<feature type="compositionally biased region" description="Basic and acidic residues" evidence="1">
    <location>
        <begin position="140"/>
        <end position="153"/>
    </location>
</feature>
<proteinExistence type="predicted"/>
<dbReference type="AlphaFoldDB" id="A0A0D7BPK0"/>
<gene>
    <name evidence="3" type="ORF">CYLTODRAFT_486541</name>
</gene>
<evidence type="ECO:0000256" key="2">
    <source>
        <dbReference type="SAM" id="SignalP"/>
    </source>
</evidence>
<feature type="compositionally biased region" description="Basic and acidic residues" evidence="1">
    <location>
        <begin position="116"/>
        <end position="133"/>
    </location>
</feature>
<feature type="region of interest" description="Disordered" evidence="1">
    <location>
        <begin position="81"/>
        <end position="212"/>
    </location>
</feature>
<keyword evidence="2" id="KW-0732">Signal</keyword>
<evidence type="ECO:0000313" key="4">
    <source>
        <dbReference type="Proteomes" id="UP000054007"/>
    </source>
</evidence>
<evidence type="ECO:0000313" key="3">
    <source>
        <dbReference type="EMBL" id="KIY72140.1"/>
    </source>
</evidence>
<evidence type="ECO:0000256" key="1">
    <source>
        <dbReference type="SAM" id="MobiDB-lite"/>
    </source>
</evidence>
<keyword evidence="4" id="KW-1185">Reference proteome</keyword>
<feature type="signal peptide" evidence="2">
    <location>
        <begin position="1"/>
        <end position="25"/>
    </location>
</feature>
<dbReference type="EMBL" id="KN880446">
    <property type="protein sequence ID" value="KIY72140.1"/>
    <property type="molecule type" value="Genomic_DNA"/>
</dbReference>
<dbReference type="Proteomes" id="UP000054007">
    <property type="component" value="Unassembled WGS sequence"/>
</dbReference>
<reference evidence="3 4" key="1">
    <citation type="journal article" date="2015" name="Fungal Genet. Biol.">
        <title>Evolution of novel wood decay mechanisms in Agaricales revealed by the genome sequences of Fistulina hepatica and Cylindrobasidium torrendii.</title>
        <authorList>
            <person name="Floudas D."/>
            <person name="Held B.W."/>
            <person name="Riley R."/>
            <person name="Nagy L.G."/>
            <person name="Koehler G."/>
            <person name="Ransdell A.S."/>
            <person name="Younus H."/>
            <person name="Chow J."/>
            <person name="Chiniquy J."/>
            <person name="Lipzen A."/>
            <person name="Tritt A."/>
            <person name="Sun H."/>
            <person name="Haridas S."/>
            <person name="LaButti K."/>
            <person name="Ohm R.A."/>
            <person name="Kues U."/>
            <person name="Blanchette R.A."/>
            <person name="Grigoriev I.V."/>
            <person name="Minto R.E."/>
            <person name="Hibbett D.S."/>
        </authorList>
    </citation>
    <scope>NUCLEOTIDE SEQUENCE [LARGE SCALE GENOMIC DNA]</scope>
    <source>
        <strain evidence="3 4">FP15055 ss-10</strain>
    </source>
</reference>
<evidence type="ECO:0008006" key="5">
    <source>
        <dbReference type="Google" id="ProtNLM"/>
    </source>
</evidence>
<feature type="compositionally biased region" description="Basic and acidic residues" evidence="1">
    <location>
        <begin position="91"/>
        <end position="104"/>
    </location>
</feature>
<feature type="compositionally biased region" description="Basic residues" evidence="1">
    <location>
        <begin position="183"/>
        <end position="195"/>
    </location>
</feature>
<protein>
    <recommendedName>
        <fullName evidence="5">Extracellular membrane protein CFEM domain-containing protein</fullName>
    </recommendedName>
</protein>
<sequence>MRLSETTMHLQLFALIAAFSLGTSAALMSAQCVAQCTGEQLPAQLNCGHIQMISQENRDCLVNSCGQDVVNQCRLQKIKRREESVNDEDNGEVRDNKDLEEVGQRDGLQAGRAYRRGLEVEDDGHRGTTEIKETSNINRADSEEGFKILDGRKGGHHRGGFHLPWQSHKRSGEDEDEKELKSSRRHGHGRGHGRKPSGGQRWHWPWEHNHRD</sequence>
<accession>A0A0D7BPK0</accession>
<feature type="chain" id="PRO_5002317187" description="Extracellular membrane protein CFEM domain-containing protein" evidence="2">
    <location>
        <begin position="26"/>
        <end position="212"/>
    </location>
</feature>
<organism evidence="3 4">
    <name type="scientific">Cylindrobasidium torrendii FP15055 ss-10</name>
    <dbReference type="NCBI Taxonomy" id="1314674"/>
    <lineage>
        <taxon>Eukaryota</taxon>
        <taxon>Fungi</taxon>
        <taxon>Dikarya</taxon>
        <taxon>Basidiomycota</taxon>
        <taxon>Agaricomycotina</taxon>
        <taxon>Agaricomycetes</taxon>
        <taxon>Agaricomycetidae</taxon>
        <taxon>Agaricales</taxon>
        <taxon>Marasmiineae</taxon>
        <taxon>Physalacriaceae</taxon>
        <taxon>Cylindrobasidium</taxon>
    </lineage>
</organism>